<evidence type="ECO:0000313" key="2">
    <source>
        <dbReference type="EMBL" id="PRP76141.1"/>
    </source>
</evidence>
<dbReference type="InParanoid" id="A0A2P6MWQ8"/>
<accession>A0A2P6MWQ8</accession>
<reference evidence="2 3" key="1">
    <citation type="journal article" date="2018" name="Genome Biol. Evol.">
        <title>Multiple Roots of Fruiting Body Formation in Amoebozoa.</title>
        <authorList>
            <person name="Hillmann F."/>
            <person name="Forbes G."/>
            <person name="Novohradska S."/>
            <person name="Ferling I."/>
            <person name="Riege K."/>
            <person name="Groth M."/>
            <person name="Westermann M."/>
            <person name="Marz M."/>
            <person name="Spaller T."/>
            <person name="Winckler T."/>
            <person name="Schaap P."/>
            <person name="Glockner G."/>
        </authorList>
    </citation>
    <scope>NUCLEOTIDE SEQUENCE [LARGE SCALE GENOMIC DNA]</scope>
    <source>
        <strain evidence="2 3">Jena</strain>
    </source>
</reference>
<sequence>MVRPLHSPTPINENDTQLHRAPQKSHKHKLFFPSHRPALEPIMKPLSLLLFSLLLSGADIIFQNFYSDLSCSALVEITASPADVCLPEEATDFVYSLKSSFTGGNYTYLVWMNSTTCSGTAHIRNALVVNQCYSRAGDATIKSWKTTSGAAFTNLTSADTVTVHFSDANCTKLLETRVKINANCTNQYPQRSGVCVPVFDNHGGASGSETVYCGSDRAVQNIGGITKTGEADRLHSLPMIFYLGVALLLLL</sequence>
<organism evidence="2 3">
    <name type="scientific">Planoprotostelium fungivorum</name>
    <dbReference type="NCBI Taxonomy" id="1890364"/>
    <lineage>
        <taxon>Eukaryota</taxon>
        <taxon>Amoebozoa</taxon>
        <taxon>Evosea</taxon>
        <taxon>Variosea</taxon>
        <taxon>Cavosteliida</taxon>
        <taxon>Cavosteliaceae</taxon>
        <taxon>Planoprotostelium</taxon>
    </lineage>
</organism>
<proteinExistence type="predicted"/>
<gene>
    <name evidence="2" type="ORF">PROFUN_15431</name>
</gene>
<name>A0A2P6MWQ8_9EUKA</name>
<evidence type="ECO:0000313" key="3">
    <source>
        <dbReference type="Proteomes" id="UP000241769"/>
    </source>
</evidence>
<evidence type="ECO:0000256" key="1">
    <source>
        <dbReference type="SAM" id="MobiDB-lite"/>
    </source>
</evidence>
<dbReference type="Proteomes" id="UP000241769">
    <property type="component" value="Unassembled WGS sequence"/>
</dbReference>
<dbReference type="AlphaFoldDB" id="A0A2P6MWQ8"/>
<keyword evidence="3" id="KW-1185">Reference proteome</keyword>
<protein>
    <submittedName>
        <fullName evidence="2">Uncharacterized protein</fullName>
    </submittedName>
</protein>
<feature type="region of interest" description="Disordered" evidence="1">
    <location>
        <begin position="1"/>
        <end position="22"/>
    </location>
</feature>
<dbReference type="EMBL" id="MDYQ01000348">
    <property type="protein sequence ID" value="PRP76141.1"/>
    <property type="molecule type" value="Genomic_DNA"/>
</dbReference>
<comment type="caution">
    <text evidence="2">The sequence shown here is derived from an EMBL/GenBank/DDBJ whole genome shotgun (WGS) entry which is preliminary data.</text>
</comment>